<dbReference type="EMBL" id="JXXN02004428">
    <property type="protein sequence ID" value="THD20592.1"/>
    <property type="molecule type" value="Genomic_DNA"/>
</dbReference>
<proteinExistence type="predicted"/>
<dbReference type="InterPro" id="IPR029058">
    <property type="entry name" value="AB_hydrolase_fold"/>
</dbReference>
<name>A0A4E0RU11_FASHE</name>
<dbReference type="SUPFAM" id="SSF53474">
    <property type="entry name" value="alpha/beta-Hydrolases"/>
    <property type="match status" value="1"/>
</dbReference>
<accession>A0A4E0RU11</accession>
<feature type="region of interest" description="Disordered" evidence="1">
    <location>
        <begin position="448"/>
        <end position="479"/>
    </location>
</feature>
<dbReference type="PANTHER" id="PTHR13136">
    <property type="entry name" value="TESTIS DEVELOPMENT PROTEIN PRTD"/>
    <property type="match status" value="1"/>
</dbReference>
<reference evidence="2" key="1">
    <citation type="submission" date="2019-03" db="EMBL/GenBank/DDBJ databases">
        <title>Improved annotation for the trematode Fasciola hepatica.</title>
        <authorList>
            <person name="Choi Y.-J."/>
            <person name="Martin J."/>
            <person name="Mitreva M."/>
        </authorList>
    </citation>
    <scope>NUCLEOTIDE SEQUENCE [LARGE SCALE GENOMIC DNA]</scope>
</reference>
<keyword evidence="3" id="KW-1185">Reference proteome</keyword>
<dbReference type="GO" id="GO:0045944">
    <property type="term" value="P:positive regulation of transcription by RNA polymerase II"/>
    <property type="evidence" value="ECO:0007669"/>
    <property type="project" value="TreeGrafter"/>
</dbReference>
<evidence type="ECO:0000313" key="3">
    <source>
        <dbReference type="Proteomes" id="UP000230066"/>
    </source>
</evidence>
<feature type="compositionally biased region" description="Low complexity" evidence="1">
    <location>
        <begin position="466"/>
        <end position="476"/>
    </location>
</feature>
<dbReference type="Proteomes" id="UP000230066">
    <property type="component" value="Unassembled WGS sequence"/>
</dbReference>
<organism evidence="2 3">
    <name type="scientific">Fasciola hepatica</name>
    <name type="common">Liver fluke</name>
    <dbReference type="NCBI Taxonomy" id="6192"/>
    <lineage>
        <taxon>Eukaryota</taxon>
        <taxon>Metazoa</taxon>
        <taxon>Spiralia</taxon>
        <taxon>Lophotrochozoa</taxon>
        <taxon>Platyhelminthes</taxon>
        <taxon>Trematoda</taxon>
        <taxon>Digenea</taxon>
        <taxon>Plagiorchiida</taxon>
        <taxon>Echinostomata</taxon>
        <taxon>Echinostomatoidea</taxon>
        <taxon>Fasciolidae</taxon>
        <taxon>Fasciola</taxon>
    </lineage>
</organism>
<dbReference type="InterPro" id="IPR026555">
    <property type="entry name" value="NSL3/Tex30"/>
</dbReference>
<dbReference type="GO" id="GO:0044545">
    <property type="term" value="C:NSL complex"/>
    <property type="evidence" value="ECO:0007669"/>
    <property type="project" value="TreeGrafter"/>
</dbReference>
<gene>
    <name evidence="2" type="ORF">D915_007629</name>
</gene>
<comment type="caution">
    <text evidence="2">The sequence shown here is derived from an EMBL/GenBank/DDBJ whole genome shotgun (WGS) entry which is preliminary data.</text>
</comment>
<evidence type="ECO:0000256" key="1">
    <source>
        <dbReference type="SAM" id="MobiDB-lite"/>
    </source>
</evidence>
<sequence>MMSSGTELYYFEKRRRDLLDDHPYALPDNFGSASYQGESILTEAIHDLPLTTDDTSSCEWISVDVTEDVELVSDDTTNLPKQEEWSGFVSEETNTELDNVKEDPRRHWLQPSTVFCRKMLYLLEKCHLSQTLDNSRFSDLSEFSRFHRRHTNRILRTRRLCRYLRNIFAMQSWQIERCFAFHHWCMTRLPNRLLRLYCDAYTELWNQNKINALLTVLNNLSRERGISAHIMPGTPTNRSPQLCDNVYYPSSRQQAPHLVSPSHDPRPGFSSAFLFNNSQRQGSEEIILACFTFPASPTSSRLNRLLNELSEIGRVSVETPEEQACDVMRLRFRLFNRRVLTLLEEPKRGPIYLVGFGVGSILVLSSAMHLQSVDVRDDRYTIAGLICLGMPLLGLKGPRGYPNDPLLSIPEIPTLFIVGSASRLGGHKQALYFRRLILHARLKSQLGNTPDGTDASRDSYPEDMSSHIGSSPGSTSLQSKSSNISVLTVGGADCLLRVRLSLCEKWCTTQEEVDKRIVDAIRRFILATDHAFPFTYHGLMDITSIDSPPDTPNHYDMCRVHAAQSYSNAHLQLPVRGRSGSTSFGPCCSPTHCTDFVPVSAHHRRMNSLARRVHMSGPSTSEYFL</sequence>
<dbReference type="AlphaFoldDB" id="A0A4E0RU11"/>
<dbReference type="PANTHER" id="PTHR13136:SF16">
    <property type="entry name" value="KAT8 REGULATORY NSL COMPLEX SUBUNIT 3"/>
    <property type="match status" value="1"/>
</dbReference>
<protein>
    <submittedName>
        <fullName evidence="2">Uncharacterized protein</fullName>
    </submittedName>
</protein>
<evidence type="ECO:0000313" key="2">
    <source>
        <dbReference type="EMBL" id="THD20592.1"/>
    </source>
</evidence>